<dbReference type="InterPro" id="IPR013097">
    <property type="entry name" value="Dabb"/>
</dbReference>
<dbReference type="SUPFAM" id="SSF54909">
    <property type="entry name" value="Dimeric alpha+beta barrel"/>
    <property type="match status" value="1"/>
</dbReference>
<dbReference type="Pfam" id="PF07876">
    <property type="entry name" value="Dabb"/>
    <property type="match status" value="1"/>
</dbReference>
<feature type="domain" description="Stress-response A/B barrel" evidence="1">
    <location>
        <begin position="7"/>
        <end position="102"/>
    </location>
</feature>
<keyword evidence="3" id="KW-1185">Reference proteome</keyword>
<comment type="caution">
    <text evidence="2">The sequence shown here is derived from an EMBL/GenBank/DDBJ whole genome shotgun (WGS) entry which is preliminary data.</text>
</comment>
<organism evidence="2 3">
    <name type="scientific">Actinomadura rugatobispora</name>
    <dbReference type="NCBI Taxonomy" id="1994"/>
    <lineage>
        <taxon>Bacteria</taxon>
        <taxon>Bacillati</taxon>
        <taxon>Actinomycetota</taxon>
        <taxon>Actinomycetes</taxon>
        <taxon>Streptosporangiales</taxon>
        <taxon>Thermomonosporaceae</taxon>
        <taxon>Actinomadura</taxon>
    </lineage>
</organism>
<protein>
    <submittedName>
        <fullName evidence="2">Dabb family protein</fullName>
    </submittedName>
</protein>
<dbReference type="InterPro" id="IPR011008">
    <property type="entry name" value="Dimeric_a/b-barrel"/>
</dbReference>
<accession>A0ABW0ZPW4</accession>
<evidence type="ECO:0000259" key="1">
    <source>
        <dbReference type="PROSITE" id="PS51502"/>
    </source>
</evidence>
<reference evidence="3" key="1">
    <citation type="journal article" date="2019" name="Int. J. Syst. Evol. Microbiol.">
        <title>The Global Catalogue of Microorganisms (GCM) 10K type strain sequencing project: providing services to taxonomists for standard genome sequencing and annotation.</title>
        <authorList>
            <consortium name="The Broad Institute Genomics Platform"/>
            <consortium name="The Broad Institute Genome Sequencing Center for Infectious Disease"/>
            <person name="Wu L."/>
            <person name="Ma J."/>
        </authorList>
    </citation>
    <scope>NUCLEOTIDE SEQUENCE [LARGE SCALE GENOMIC DNA]</scope>
    <source>
        <strain evidence="3">KCTC 42087</strain>
    </source>
</reference>
<dbReference type="SMART" id="SM00886">
    <property type="entry name" value="Dabb"/>
    <property type="match status" value="1"/>
</dbReference>
<evidence type="ECO:0000313" key="3">
    <source>
        <dbReference type="Proteomes" id="UP001596074"/>
    </source>
</evidence>
<name>A0ABW0ZPW4_9ACTN</name>
<dbReference type="RefSeq" id="WP_378280909.1">
    <property type="nucleotide sequence ID" value="NZ_JBHSON010000007.1"/>
</dbReference>
<dbReference type="Gene3D" id="3.30.70.100">
    <property type="match status" value="1"/>
</dbReference>
<evidence type="ECO:0000313" key="2">
    <source>
        <dbReference type="EMBL" id="MFC5745285.1"/>
    </source>
</evidence>
<dbReference type="EMBL" id="JBHSON010000007">
    <property type="protein sequence ID" value="MFC5745285.1"/>
    <property type="molecule type" value="Genomic_DNA"/>
</dbReference>
<dbReference type="Proteomes" id="UP001596074">
    <property type="component" value="Unassembled WGS sequence"/>
</dbReference>
<sequence length="104" mass="11738">MSTSSVIKHVNFWWLKEPDNTDHRHALTEAAQALAGIDGVMDVSVGPRTGTDWEGPDTTFDYGLIVTFESMDALRAYQPHPIHLKAIEVSERVCDRFHAFYFTA</sequence>
<dbReference type="PROSITE" id="PS51502">
    <property type="entry name" value="S_R_A_B_BARREL"/>
    <property type="match status" value="1"/>
</dbReference>
<proteinExistence type="predicted"/>
<gene>
    <name evidence="2" type="ORF">ACFPZN_06670</name>
</gene>